<evidence type="ECO:0000256" key="1">
    <source>
        <dbReference type="SAM" id="Phobius"/>
    </source>
</evidence>
<accession>A0A975BP70</accession>
<dbReference type="RefSeq" id="WP_207683398.1">
    <property type="nucleotide sequence ID" value="NZ_CP061800.1"/>
</dbReference>
<keyword evidence="3" id="KW-1185">Reference proteome</keyword>
<dbReference type="KEGG" id="dmm:dnm_048500"/>
<keyword evidence="1" id="KW-0812">Transmembrane</keyword>
<keyword evidence="1" id="KW-1133">Transmembrane helix</keyword>
<dbReference type="Proteomes" id="UP000663722">
    <property type="component" value="Chromosome"/>
</dbReference>
<keyword evidence="1" id="KW-0472">Membrane</keyword>
<sequence length="134" mass="15410">MPVISSEYWENFIAVLLGFSVLSLIIERALYQIFDSKVWGFVEKRLDKQVGEDFLDIKPWIASLLSIAIVFKLDLDIIAMIFNMREPSFISMVVTGLFIAGGSTGIFKFFKRARKLKQAIYEQKVRDNTFVSDD</sequence>
<protein>
    <submittedName>
        <fullName evidence="2">Uncharacterized protein</fullName>
    </submittedName>
</protein>
<feature type="transmembrane region" description="Helical" evidence="1">
    <location>
        <begin position="12"/>
        <end position="31"/>
    </location>
</feature>
<name>A0A975BP70_9BACT</name>
<evidence type="ECO:0000313" key="3">
    <source>
        <dbReference type="Proteomes" id="UP000663722"/>
    </source>
</evidence>
<gene>
    <name evidence="2" type="ORF">dnm_048500</name>
</gene>
<organism evidence="2 3">
    <name type="scientific">Desulfonema magnum</name>
    <dbReference type="NCBI Taxonomy" id="45655"/>
    <lineage>
        <taxon>Bacteria</taxon>
        <taxon>Pseudomonadati</taxon>
        <taxon>Thermodesulfobacteriota</taxon>
        <taxon>Desulfobacteria</taxon>
        <taxon>Desulfobacterales</taxon>
        <taxon>Desulfococcaceae</taxon>
        <taxon>Desulfonema</taxon>
    </lineage>
</organism>
<feature type="transmembrane region" description="Helical" evidence="1">
    <location>
        <begin position="88"/>
        <end position="110"/>
    </location>
</feature>
<dbReference type="EMBL" id="CP061800">
    <property type="protein sequence ID" value="QTA88803.1"/>
    <property type="molecule type" value="Genomic_DNA"/>
</dbReference>
<proteinExistence type="predicted"/>
<reference evidence="2" key="1">
    <citation type="journal article" date="2021" name="Microb. Physiol.">
        <title>Proteogenomic Insights into the Physiology of Marine, Sulfate-Reducing, Filamentous Desulfonema limicola and Desulfonema magnum.</title>
        <authorList>
            <person name="Schnaars V."/>
            <person name="Wohlbrand L."/>
            <person name="Scheve S."/>
            <person name="Hinrichs C."/>
            <person name="Reinhardt R."/>
            <person name="Rabus R."/>
        </authorList>
    </citation>
    <scope>NUCLEOTIDE SEQUENCE</scope>
    <source>
        <strain evidence="2">4be13</strain>
    </source>
</reference>
<dbReference type="AlphaFoldDB" id="A0A975BP70"/>
<evidence type="ECO:0000313" key="2">
    <source>
        <dbReference type="EMBL" id="QTA88803.1"/>
    </source>
</evidence>